<proteinExistence type="inferred from homology"/>
<dbReference type="InterPro" id="IPR036396">
    <property type="entry name" value="Cyt_P450_sf"/>
</dbReference>
<keyword evidence="10 13" id="KW-0408">Iron</keyword>
<dbReference type="CDD" id="cd11056">
    <property type="entry name" value="CYP6-like"/>
    <property type="match status" value="1"/>
</dbReference>
<keyword evidence="12" id="KW-0472">Membrane</keyword>
<dbReference type="PRINTS" id="PR00463">
    <property type="entry name" value="EP450I"/>
</dbReference>
<dbReference type="Pfam" id="PF00067">
    <property type="entry name" value="p450"/>
    <property type="match status" value="1"/>
</dbReference>
<evidence type="ECO:0000256" key="13">
    <source>
        <dbReference type="PIRSR" id="PIRSR602401-1"/>
    </source>
</evidence>
<evidence type="ECO:0000313" key="16">
    <source>
        <dbReference type="Proteomes" id="UP001353858"/>
    </source>
</evidence>
<dbReference type="PANTHER" id="PTHR24292">
    <property type="entry name" value="CYTOCHROME P450"/>
    <property type="match status" value="1"/>
</dbReference>
<evidence type="ECO:0000256" key="6">
    <source>
        <dbReference type="ARBA" id="ARBA00022723"/>
    </source>
</evidence>
<evidence type="ECO:0000256" key="9">
    <source>
        <dbReference type="ARBA" id="ARBA00023002"/>
    </source>
</evidence>
<keyword evidence="6 13" id="KW-0479">Metal-binding</keyword>
<reference evidence="16" key="1">
    <citation type="submission" date="2023-01" db="EMBL/GenBank/DDBJ databases">
        <title>Key to firefly adult light organ development and bioluminescence: homeobox transcription factors regulate luciferase expression and transportation to peroxisome.</title>
        <authorList>
            <person name="Fu X."/>
        </authorList>
    </citation>
    <scope>NUCLEOTIDE SEQUENCE [LARGE SCALE GENOMIC DNA]</scope>
</reference>
<evidence type="ECO:0000313" key="15">
    <source>
        <dbReference type="EMBL" id="KAK4873602.1"/>
    </source>
</evidence>
<dbReference type="GO" id="GO:0005789">
    <property type="term" value="C:endoplasmic reticulum membrane"/>
    <property type="evidence" value="ECO:0007669"/>
    <property type="project" value="UniProtKB-SubCell"/>
</dbReference>
<protein>
    <recommendedName>
        <fullName evidence="17">Cytochrome P450</fullName>
    </recommendedName>
</protein>
<feature type="binding site" description="axial binding residue" evidence="13">
    <location>
        <position position="471"/>
    </location>
    <ligand>
        <name>heme</name>
        <dbReference type="ChEBI" id="CHEBI:30413"/>
    </ligand>
    <ligandPart>
        <name>Fe</name>
        <dbReference type="ChEBI" id="CHEBI:18248"/>
    </ligandPart>
</feature>
<comment type="subcellular location">
    <subcellularLocation>
        <location evidence="3">Endoplasmic reticulum membrane</location>
        <topology evidence="3">Peripheral membrane protein</topology>
    </subcellularLocation>
    <subcellularLocation>
        <location evidence="2">Microsome membrane</location>
        <topology evidence="2">Peripheral membrane protein</topology>
    </subcellularLocation>
</comment>
<keyword evidence="9 14" id="KW-0560">Oxidoreductase</keyword>
<keyword evidence="5 13" id="KW-0349">Heme</keyword>
<comment type="caution">
    <text evidence="15">The sequence shown here is derived from an EMBL/GenBank/DDBJ whole genome shotgun (WGS) entry which is preliminary data.</text>
</comment>
<keyword evidence="16" id="KW-1185">Reference proteome</keyword>
<evidence type="ECO:0000256" key="8">
    <source>
        <dbReference type="ARBA" id="ARBA00022848"/>
    </source>
</evidence>
<dbReference type="InterPro" id="IPR002401">
    <property type="entry name" value="Cyt_P450_E_grp-I"/>
</dbReference>
<evidence type="ECO:0000256" key="7">
    <source>
        <dbReference type="ARBA" id="ARBA00022824"/>
    </source>
</evidence>
<organism evidence="15 16">
    <name type="scientific">Aquatica leii</name>
    <dbReference type="NCBI Taxonomy" id="1421715"/>
    <lineage>
        <taxon>Eukaryota</taxon>
        <taxon>Metazoa</taxon>
        <taxon>Ecdysozoa</taxon>
        <taxon>Arthropoda</taxon>
        <taxon>Hexapoda</taxon>
        <taxon>Insecta</taxon>
        <taxon>Pterygota</taxon>
        <taxon>Neoptera</taxon>
        <taxon>Endopterygota</taxon>
        <taxon>Coleoptera</taxon>
        <taxon>Polyphaga</taxon>
        <taxon>Elateriformia</taxon>
        <taxon>Elateroidea</taxon>
        <taxon>Lampyridae</taxon>
        <taxon>Luciolinae</taxon>
        <taxon>Aquatica</taxon>
    </lineage>
</organism>
<evidence type="ECO:0000256" key="12">
    <source>
        <dbReference type="ARBA" id="ARBA00023136"/>
    </source>
</evidence>
<keyword evidence="11 14" id="KW-0503">Monooxygenase</keyword>
<keyword evidence="8" id="KW-0492">Microsome</keyword>
<dbReference type="Proteomes" id="UP001353858">
    <property type="component" value="Unassembled WGS sequence"/>
</dbReference>
<comment type="similarity">
    <text evidence="4 14">Belongs to the cytochrome P450 family.</text>
</comment>
<evidence type="ECO:0000256" key="10">
    <source>
        <dbReference type="ARBA" id="ARBA00023004"/>
    </source>
</evidence>
<dbReference type="GO" id="GO:0004497">
    <property type="term" value="F:monooxygenase activity"/>
    <property type="evidence" value="ECO:0007669"/>
    <property type="project" value="UniProtKB-KW"/>
</dbReference>
<dbReference type="PRINTS" id="PR00385">
    <property type="entry name" value="P450"/>
</dbReference>
<dbReference type="Gene3D" id="1.10.630.10">
    <property type="entry name" value="Cytochrome P450"/>
    <property type="match status" value="1"/>
</dbReference>
<accession>A0AAN7SC56</accession>
<dbReference type="FunFam" id="1.10.630.10:FF:000042">
    <property type="entry name" value="Cytochrome P450"/>
    <property type="match status" value="1"/>
</dbReference>
<comment type="cofactor">
    <cofactor evidence="1 13">
        <name>heme</name>
        <dbReference type="ChEBI" id="CHEBI:30413"/>
    </cofactor>
</comment>
<evidence type="ECO:0000256" key="11">
    <source>
        <dbReference type="ARBA" id="ARBA00023033"/>
    </source>
</evidence>
<dbReference type="PANTHER" id="PTHR24292:SF54">
    <property type="entry name" value="CYP9F3-RELATED"/>
    <property type="match status" value="1"/>
</dbReference>
<evidence type="ECO:0000256" key="14">
    <source>
        <dbReference type="RuleBase" id="RU000461"/>
    </source>
</evidence>
<dbReference type="GO" id="GO:0016705">
    <property type="term" value="F:oxidoreductase activity, acting on paired donors, with incorporation or reduction of molecular oxygen"/>
    <property type="evidence" value="ECO:0007669"/>
    <property type="project" value="InterPro"/>
</dbReference>
<keyword evidence="7" id="KW-0256">Endoplasmic reticulum</keyword>
<dbReference type="AlphaFoldDB" id="A0AAN7SC56"/>
<evidence type="ECO:0000256" key="5">
    <source>
        <dbReference type="ARBA" id="ARBA00022617"/>
    </source>
</evidence>
<dbReference type="EMBL" id="JARPUR010000006">
    <property type="protein sequence ID" value="KAK4873602.1"/>
    <property type="molecule type" value="Genomic_DNA"/>
</dbReference>
<evidence type="ECO:0000256" key="2">
    <source>
        <dbReference type="ARBA" id="ARBA00004174"/>
    </source>
</evidence>
<dbReference type="SUPFAM" id="SSF48264">
    <property type="entry name" value="Cytochrome P450"/>
    <property type="match status" value="1"/>
</dbReference>
<evidence type="ECO:0000256" key="3">
    <source>
        <dbReference type="ARBA" id="ARBA00004406"/>
    </source>
</evidence>
<dbReference type="InterPro" id="IPR017972">
    <property type="entry name" value="Cyt_P450_CS"/>
</dbReference>
<evidence type="ECO:0000256" key="4">
    <source>
        <dbReference type="ARBA" id="ARBA00010617"/>
    </source>
</evidence>
<sequence length="528" mass="60996">MWTIILISALCASIYYYIIKPMSYWKNKNVIYEKPIPMFGSMLPIVLRLRSNTELFTGLYYKFKNQRYFGIFNFKSPMLVIRDPDLIKTLYVKEFDAFPEHRPFLAKDVDPLWSKNLFAMEGGEEWHDLRSTLSPSFTSSKMKAMFGLMKECTQQFSKHFSNNGDLMEVELKDTFARFANDVIGTTAFGVTCNSLADPNNEFYVLAKELSNFSGTKGLIFLFNFFAPSLAKYVRIPMFSKRVRDFFTTLVKDTVKLRREKGIVRPDMLHLLMEAQKGQLKYEENHSLPETGFAVVEESEMGKTQRKHIIQVTDEIMTAQVLIFFFAGFDTVSTMMSYACYELAINPDVQDKLRKEVDETLQDSNGEFTYDNVTNMKYLDMVISEALRKWPPFIAADRRCVKPFTIEPKNPGEPRLHLEKGSLIICPIRGIHLDPKYYPNPDKFDPERFNDENKHNILPYTYLPFGVGPRNCIGSRFALLEGKLVIAEIISKFEIVPIQKTQIPIVFSKSNFNPLPDNGIWVGLKPRSK</sequence>
<dbReference type="InterPro" id="IPR050476">
    <property type="entry name" value="Insect_CytP450_Detox"/>
</dbReference>
<evidence type="ECO:0000256" key="1">
    <source>
        <dbReference type="ARBA" id="ARBA00001971"/>
    </source>
</evidence>
<dbReference type="GO" id="GO:0020037">
    <property type="term" value="F:heme binding"/>
    <property type="evidence" value="ECO:0007669"/>
    <property type="project" value="InterPro"/>
</dbReference>
<dbReference type="InterPro" id="IPR001128">
    <property type="entry name" value="Cyt_P450"/>
</dbReference>
<name>A0AAN7SC56_9COLE</name>
<evidence type="ECO:0008006" key="17">
    <source>
        <dbReference type="Google" id="ProtNLM"/>
    </source>
</evidence>
<gene>
    <name evidence="15" type="ORF">RN001_012962</name>
</gene>
<dbReference type="PROSITE" id="PS00086">
    <property type="entry name" value="CYTOCHROME_P450"/>
    <property type="match status" value="1"/>
</dbReference>
<dbReference type="GO" id="GO:0005506">
    <property type="term" value="F:iron ion binding"/>
    <property type="evidence" value="ECO:0007669"/>
    <property type="project" value="InterPro"/>
</dbReference>